<evidence type="ECO:0000313" key="2">
    <source>
        <dbReference type="EMBL" id="EJF37979.1"/>
    </source>
</evidence>
<dbReference type="PATRIC" id="fig|1125718.3.peg.2532"/>
<feature type="region of interest" description="Disordered" evidence="1">
    <location>
        <begin position="231"/>
        <end position="250"/>
    </location>
</feature>
<feature type="compositionally biased region" description="Low complexity" evidence="1">
    <location>
        <begin position="49"/>
        <end position="79"/>
    </location>
</feature>
<dbReference type="RefSeq" id="WP_008733207.1">
    <property type="nucleotide sequence ID" value="NZ_AKFT01000196.1"/>
</dbReference>
<organism evidence="2 3">
    <name type="scientific">Actinomyces massiliensis F0489</name>
    <dbReference type="NCBI Taxonomy" id="1125718"/>
    <lineage>
        <taxon>Bacteria</taxon>
        <taxon>Bacillati</taxon>
        <taxon>Actinomycetota</taxon>
        <taxon>Actinomycetes</taxon>
        <taxon>Actinomycetales</taxon>
        <taxon>Actinomycetaceae</taxon>
        <taxon>Actinomyces</taxon>
    </lineage>
</organism>
<feature type="compositionally biased region" description="Polar residues" evidence="1">
    <location>
        <begin position="174"/>
        <end position="187"/>
    </location>
</feature>
<protein>
    <submittedName>
        <fullName evidence="2">Uncharacterized protein</fullName>
    </submittedName>
</protein>
<dbReference type="Proteomes" id="UP000002941">
    <property type="component" value="Unassembled WGS sequence"/>
</dbReference>
<feature type="region of interest" description="Disordered" evidence="1">
    <location>
        <begin position="49"/>
        <end position="80"/>
    </location>
</feature>
<gene>
    <name evidence="2" type="ORF">HMPREF1318_1611</name>
</gene>
<evidence type="ECO:0000313" key="3">
    <source>
        <dbReference type="Proteomes" id="UP000002941"/>
    </source>
</evidence>
<accession>J0MUI3</accession>
<sequence length="398" mass="40121">MHRRLQAPLFARFAAGGADAGKTGAPNSKLSSTRATALAIALAASAPISTAPPAGAATTNTATDTTAATADSSRATSTTQKLTSGYMAAGQETVADNPVTAQVTAMLATDTTRQCANQRTCDAAGQVSTAPADNVGTGRLRTNRQRGHVALDRTVESAGARVVLSLPSFDSAASAGQTSPGKTTPTDAATAGASEPALTISGTAGYQRATTAEPNGTGAVSHTLSYKAEVPPAQQDKEDPWSSFGTTAPAEGERTCVGSIAFNYDSGGDLDTIVFTHATEGTAREGIAGVTPGATVTSILTTTLEVPLLSEADQEIATSYARRSALASGTLDTPLTALSPAMSPGQGFADIVSAHATTTRQILEGAALKDHGGADALAQSWTASRLAADRKQLATQDL</sequence>
<dbReference type="eggNOG" id="ENOG5031HAU">
    <property type="taxonomic scope" value="Bacteria"/>
</dbReference>
<comment type="caution">
    <text evidence="2">The sequence shown here is derived from an EMBL/GenBank/DDBJ whole genome shotgun (WGS) entry which is preliminary data.</text>
</comment>
<reference evidence="2 3" key="1">
    <citation type="submission" date="2012-05" db="EMBL/GenBank/DDBJ databases">
        <authorList>
            <person name="Harkins D.M."/>
            <person name="Madupu R."/>
            <person name="Durkin A.S."/>
            <person name="Torralba M."/>
            <person name="Methe B."/>
            <person name="Sutton G.G."/>
            <person name="Nelson K.E."/>
        </authorList>
    </citation>
    <scope>NUCLEOTIDE SEQUENCE [LARGE SCALE GENOMIC DNA]</scope>
    <source>
        <strain evidence="2 3">F0489</strain>
    </source>
</reference>
<keyword evidence="3" id="KW-1185">Reference proteome</keyword>
<dbReference type="EMBL" id="AKFT01000196">
    <property type="protein sequence ID" value="EJF37979.1"/>
    <property type="molecule type" value="Genomic_DNA"/>
</dbReference>
<proteinExistence type="predicted"/>
<evidence type="ECO:0000256" key="1">
    <source>
        <dbReference type="SAM" id="MobiDB-lite"/>
    </source>
</evidence>
<dbReference type="AlphaFoldDB" id="J0MUI3"/>
<feature type="region of interest" description="Disordered" evidence="1">
    <location>
        <begin position="171"/>
        <end position="196"/>
    </location>
</feature>
<name>J0MUI3_9ACTO</name>